<comment type="caution">
    <text evidence="1">The sequence shown here is derived from an EMBL/GenBank/DDBJ whole genome shotgun (WGS) entry which is preliminary data.</text>
</comment>
<dbReference type="PROSITE" id="PS51257">
    <property type="entry name" value="PROKAR_LIPOPROTEIN"/>
    <property type="match status" value="1"/>
</dbReference>
<evidence type="ECO:0000313" key="2">
    <source>
        <dbReference type="Proteomes" id="UP000756387"/>
    </source>
</evidence>
<reference evidence="1 2" key="1">
    <citation type="submission" date="2020-10" db="EMBL/GenBank/DDBJ databases">
        <title>Nocardioides sp. isolated from sludge.</title>
        <authorList>
            <person name="Zhang X."/>
        </authorList>
    </citation>
    <scope>NUCLEOTIDE SEQUENCE [LARGE SCALE GENOMIC DNA]</scope>
    <source>
        <strain evidence="1 2">Y6</strain>
    </source>
</reference>
<dbReference type="EMBL" id="JADCSA010000006">
    <property type="protein sequence ID" value="MBE7324555.1"/>
    <property type="molecule type" value="Genomic_DNA"/>
</dbReference>
<dbReference type="RefSeq" id="WP_193637887.1">
    <property type="nucleotide sequence ID" value="NZ_JADCSA010000006.1"/>
</dbReference>
<name>A0ABR9RTV5_9ACTN</name>
<sequence>MRFLGLGVGLLLSAACLVGCAEKEEPEQPSAEEVFCEAFRDYYERSSTNDQKDDAEVVASMKAFAAEAAQLEIPESMSQEASTGLQTWIQLMAKVPDDATQADVAALSNDLTAEQVEQLDAYYLYSNARCLSASQNQE</sequence>
<gene>
    <name evidence="1" type="ORF">IEQ44_07815</name>
</gene>
<keyword evidence="2" id="KW-1185">Reference proteome</keyword>
<organism evidence="1 2">
    <name type="scientific">Nocardioides malaquae</name>
    <dbReference type="NCBI Taxonomy" id="2773426"/>
    <lineage>
        <taxon>Bacteria</taxon>
        <taxon>Bacillati</taxon>
        <taxon>Actinomycetota</taxon>
        <taxon>Actinomycetes</taxon>
        <taxon>Propionibacteriales</taxon>
        <taxon>Nocardioidaceae</taxon>
        <taxon>Nocardioides</taxon>
    </lineage>
</organism>
<accession>A0ABR9RTV5</accession>
<dbReference type="Proteomes" id="UP000756387">
    <property type="component" value="Unassembled WGS sequence"/>
</dbReference>
<evidence type="ECO:0000313" key="1">
    <source>
        <dbReference type="EMBL" id="MBE7324555.1"/>
    </source>
</evidence>
<evidence type="ECO:0008006" key="3">
    <source>
        <dbReference type="Google" id="ProtNLM"/>
    </source>
</evidence>
<proteinExistence type="predicted"/>
<protein>
    <recommendedName>
        <fullName evidence="3">Lipoprotein</fullName>
    </recommendedName>
</protein>